<evidence type="ECO:0000256" key="5">
    <source>
        <dbReference type="ARBA" id="ARBA00022970"/>
    </source>
</evidence>
<sequence length="292" mass="29987">MDRFVFLTIDGLSRGAVYAAFALALVLIWRAARVVNFAQGAMAVAAAYVAYTVSAATGSYWLGFVVAIIAGLVLGAVVDRAVMRFVDHRSPLNPVIVALGLVLLIQAILGMVYGSEFRPAEAPFSRSALTAGGVALLSPYDLFVFATIGVVVSALAWVFARTPVGLRMRAAAFAPEVSRLLGVNVGGMLTLGWALASGVGALAAMLVLPTELGLHPHAMDLVFVSAFTAAVVGGLDSPPGAVVGGLVVGLLLSYVSGYAGSDLTPLAVLVLLLAVLLVRPGGLFAPVAARRV</sequence>
<feature type="transmembrane region" description="Helical" evidence="9">
    <location>
        <begin position="181"/>
        <end position="208"/>
    </location>
</feature>
<dbReference type="InterPro" id="IPR001851">
    <property type="entry name" value="ABC_transp_permease"/>
</dbReference>
<evidence type="ECO:0000256" key="4">
    <source>
        <dbReference type="ARBA" id="ARBA00022692"/>
    </source>
</evidence>
<dbReference type="PANTHER" id="PTHR11795">
    <property type="entry name" value="BRANCHED-CHAIN AMINO ACID TRANSPORT SYSTEM PERMEASE PROTEIN LIVH"/>
    <property type="match status" value="1"/>
</dbReference>
<feature type="transmembrane region" description="Helical" evidence="9">
    <location>
        <begin position="266"/>
        <end position="289"/>
    </location>
</feature>
<accession>A0ABW1HE78</accession>
<evidence type="ECO:0000256" key="1">
    <source>
        <dbReference type="ARBA" id="ARBA00004651"/>
    </source>
</evidence>
<reference evidence="11" key="1">
    <citation type="journal article" date="2019" name="Int. J. Syst. Evol. Microbiol.">
        <title>The Global Catalogue of Microorganisms (GCM) 10K type strain sequencing project: providing services to taxonomists for standard genome sequencing and annotation.</title>
        <authorList>
            <consortium name="The Broad Institute Genomics Platform"/>
            <consortium name="The Broad Institute Genome Sequencing Center for Infectious Disease"/>
            <person name="Wu L."/>
            <person name="Ma J."/>
        </authorList>
    </citation>
    <scope>NUCLEOTIDE SEQUENCE [LARGE SCALE GENOMIC DNA]</scope>
    <source>
        <strain evidence="11">CGMCC 4.7144</strain>
    </source>
</reference>
<evidence type="ECO:0000256" key="6">
    <source>
        <dbReference type="ARBA" id="ARBA00022989"/>
    </source>
</evidence>
<keyword evidence="11" id="KW-1185">Reference proteome</keyword>
<comment type="caution">
    <text evidence="10">The sequence shown here is derived from an EMBL/GenBank/DDBJ whole genome shotgun (WGS) entry which is preliminary data.</text>
</comment>
<dbReference type="CDD" id="cd06582">
    <property type="entry name" value="TM_PBP1_LivH_like"/>
    <property type="match status" value="1"/>
</dbReference>
<evidence type="ECO:0000256" key="3">
    <source>
        <dbReference type="ARBA" id="ARBA00022475"/>
    </source>
</evidence>
<dbReference type="PANTHER" id="PTHR11795:SF451">
    <property type="entry name" value="ABC TRANSPORTER PERMEASE PROTEIN"/>
    <property type="match status" value="1"/>
</dbReference>
<comment type="similarity">
    <text evidence="8">Belongs to the binding-protein-dependent transport system permease family. LivHM subfamily.</text>
</comment>
<protein>
    <submittedName>
        <fullName evidence="10">Branched-chain amino acid ABC transporter permease</fullName>
    </submittedName>
</protein>
<evidence type="ECO:0000256" key="2">
    <source>
        <dbReference type="ARBA" id="ARBA00022448"/>
    </source>
</evidence>
<proteinExistence type="inferred from homology"/>
<keyword evidence="3" id="KW-1003">Cell membrane</keyword>
<feature type="transmembrane region" description="Helical" evidence="9">
    <location>
        <begin position="36"/>
        <end position="54"/>
    </location>
</feature>
<evidence type="ECO:0000313" key="10">
    <source>
        <dbReference type="EMBL" id="MFC5927103.1"/>
    </source>
</evidence>
<keyword evidence="7 9" id="KW-0472">Membrane</keyword>
<evidence type="ECO:0000256" key="8">
    <source>
        <dbReference type="ARBA" id="ARBA00037998"/>
    </source>
</evidence>
<dbReference type="InterPro" id="IPR052157">
    <property type="entry name" value="BCAA_transport_permease"/>
</dbReference>
<feature type="transmembrane region" description="Helical" evidence="9">
    <location>
        <begin position="95"/>
        <end position="114"/>
    </location>
</feature>
<evidence type="ECO:0000256" key="7">
    <source>
        <dbReference type="ARBA" id="ARBA00023136"/>
    </source>
</evidence>
<dbReference type="EMBL" id="JBHSQS010000025">
    <property type="protein sequence ID" value="MFC5927103.1"/>
    <property type="molecule type" value="Genomic_DNA"/>
</dbReference>
<keyword evidence="5" id="KW-0029">Amino-acid transport</keyword>
<keyword evidence="6 9" id="KW-1133">Transmembrane helix</keyword>
<feature type="transmembrane region" description="Helical" evidence="9">
    <location>
        <begin position="214"/>
        <end position="235"/>
    </location>
</feature>
<feature type="transmembrane region" description="Helical" evidence="9">
    <location>
        <begin position="60"/>
        <end position="83"/>
    </location>
</feature>
<dbReference type="Proteomes" id="UP001596226">
    <property type="component" value="Unassembled WGS sequence"/>
</dbReference>
<comment type="subcellular location">
    <subcellularLocation>
        <location evidence="1">Cell membrane</location>
        <topology evidence="1">Multi-pass membrane protein</topology>
    </subcellularLocation>
</comment>
<organism evidence="10 11">
    <name type="scientific">Micromonospora vulcania</name>
    <dbReference type="NCBI Taxonomy" id="1441873"/>
    <lineage>
        <taxon>Bacteria</taxon>
        <taxon>Bacillati</taxon>
        <taxon>Actinomycetota</taxon>
        <taxon>Actinomycetes</taxon>
        <taxon>Micromonosporales</taxon>
        <taxon>Micromonosporaceae</taxon>
        <taxon>Micromonospora</taxon>
    </lineage>
</organism>
<feature type="transmembrane region" description="Helical" evidence="9">
    <location>
        <begin position="142"/>
        <end position="160"/>
    </location>
</feature>
<name>A0ABW1HE78_9ACTN</name>
<feature type="transmembrane region" description="Helical" evidence="9">
    <location>
        <begin position="242"/>
        <end position="260"/>
    </location>
</feature>
<keyword evidence="2" id="KW-0813">Transport</keyword>
<gene>
    <name evidence="10" type="ORF">ACFQGL_27570</name>
</gene>
<feature type="transmembrane region" description="Helical" evidence="9">
    <location>
        <begin position="12"/>
        <end position="29"/>
    </location>
</feature>
<dbReference type="RefSeq" id="WP_377515438.1">
    <property type="nucleotide sequence ID" value="NZ_JBHSQS010000025.1"/>
</dbReference>
<evidence type="ECO:0000313" key="11">
    <source>
        <dbReference type="Proteomes" id="UP001596226"/>
    </source>
</evidence>
<evidence type="ECO:0000256" key="9">
    <source>
        <dbReference type="SAM" id="Phobius"/>
    </source>
</evidence>
<dbReference type="Pfam" id="PF02653">
    <property type="entry name" value="BPD_transp_2"/>
    <property type="match status" value="1"/>
</dbReference>
<keyword evidence="4 9" id="KW-0812">Transmembrane</keyword>